<dbReference type="SUPFAM" id="SSF46785">
    <property type="entry name" value="Winged helix' DNA-binding domain"/>
    <property type="match status" value="1"/>
</dbReference>
<dbReference type="PANTHER" id="PTHR30363">
    <property type="entry name" value="HTH-TYPE TRANSCRIPTIONAL REGULATOR SRLR-RELATED"/>
    <property type="match status" value="1"/>
</dbReference>
<dbReference type="InterPro" id="IPR037171">
    <property type="entry name" value="NagB/RpiA_transferase-like"/>
</dbReference>
<dbReference type="Pfam" id="PF00455">
    <property type="entry name" value="DeoRC"/>
    <property type="match status" value="1"/>
</dbReference>
<accession>A0A511QVL9</accession>
<feature type="domain" description="HTH deoR-type" evidence="4">
    <location>
        <begin position="3"/>
        <end position="58"/>
    </location>
</feature>
<dbReference type="GO" id="GO:0003700">
    <property type="term" value="F:DNA-binding transcription factor activity"/>
    <property type="evidence" value="ECO:0007669"/>
    <property type="project" value="InterPro"/>
</dbReference>
<dbReference type="Gene3D" id="3.40.50.1360">
    <property type="match status" value="1"/>
</dbReference>
<protein>
    <submittedName>
        <fullName evidence="5">DeoR family transcriptional regulator</fullName>
    </submittedName>
</protein>
<dbReference type="PROSITE" id="PS51000">
    <property type="entry name" value="HTH_DEOR_2"/>
    <property type="match status" value="1"/>
</dbReference>
<dbReference type="SUPFAM" id="SSF100950">
    <property type="entry name" value="NagB/RpiA/CoA transferase-like"/>
    <property type="match status" value="1"/>
</dbReference>
<dbReference type="InterPro" id="IPR001034">
    <property type="entry name" value="DeoR_HTH"/>
</dbReference>
<dbReference type="Pfam" id="PF08220">
    <property type="entry name" value="HTH_DeoR"/>
    <property type="match status" value="1"/>
</dbReference>
<dbReference type="InterPro" id="IPR036390">
    <property type="entry name" value="WH_DNA-bd_sf"/>
</dbReference>
<dbReference type="InterPro" id="IPR036388">
    <property type="entry name" value="WH-like_DNA-bd_sf"/>
</dbReference>
<evidence type="ECO:0000256" key="2">
    <source>
        <dbReference type="ARBA" id="ARBA00023125"/>
    </source>
</evidence>
<dbReference type="PANTHER" id="PTHR30363:SF44">
    <property type="entry name" value="AGA OPERON TRANSCRIPTIONAL REPRESSOR-RELATED"/>
    <property type="match status" value="1"/>
</dbReference>
<dbReference type="SMART" id="SM01134">
    <property type="entry name" value="DeoRC"/>
    <property type="match status" value="1"/>
</dbReference>
<gene>
    <name evidence="5" type="primary">fucR</name>
    <name evidence="5" type="ORF">VSU01S_36660</name>
</gene>
<proteinExistence type="predicted"/>
<dbReference type="AlphaFoldDB" id="A0A511QVL9"/>
<evidence type="ECO:0000256" key="1">
    <source>
        <dbReference type="ARBA" id="ARBA00023015"/>
    </source>
</evidence>
<dbReference type="GO" id="GO:0003677">
    <property type="term" value="F:DNA binding"/>
    <property type="evidence" value="ECO:0007669"/>
    <property type="project" value="UniProtKB-KW"/>
</dbReference>
<keyword evidence="2" id="KW-0238">DNA-binding</keyword>
<evidence type="ECO:0000259" key="4">
    <source>
        <dbReference type="PROSITE" id="PS51000"/>
    </source>
</evidence>
<keyword evidence="3" id="KW-0804">Transcription</keyword>
<keyword evidence="6" id="KW-1185">Reference proteome</keyword>
<dbReference type="EMBL" id="BJXK01000023">
    <property type="protein sequence ID" value="GEM81421.1"/>
    <property type="molecule type" value="Genomic_DNA"/>
</dbReference>
<name>A0A511QVL9_9VIBR</name>
<keyword evidence="1" id="KW-0805">Transcription regulation</keyword>
<dbReference type="InterPro" id="IPR018356">
    <property type="entry name" value="Tscrpt_reg_HTH_DeoR_CS"/>
</dbReference>
<reference evidence="5 6" key="1">
    <citation type="submission" date="2019-07" db="EMBL/GenBank/DDBJ databases">
        <title>Whole genome shotgun sequence of Vibrio superstes NBRC 103154.</title>
        <authorList>
            <person name="Hosoyama A."/>
            <person name="Uohara A."/>
            <person name="Ohji S."/>
            <person name="Ichikawa N."/>
        </authorList>
    </citation>
    <scope>NUCLEOTIDE SEQUENCE [LARGE SCALE GENOMIC DNA]</scope>
    <source>
        <strain evidence="5 6">NBRC 103154</strain>
    </source>
</reference>
<dbReference type="PROSITE" id="PS00894">
    <property type="entry name" value="HTH_DEOR_1"/>
    <property type="match status" value="1"/>
</dbReference>
<dbReference type="Gene3D" id="1.10.10.10">
    <property type="entry name" value="Winged helix-like DNA-binding domain superfamily/Winged helix DNA-binding domain"/>
    <property type="match status" value="1"/>
</dbReference>
<comment type="caution">
    <text evidence="5">The sequence shown here is derived from an EMBL/GenBank/DDBJ whole genome shotgun (WGS) entry which is preliminary data.</text>
</comment>
<dbReference type="RefSeq" id="WP_119010311.1">
    <property type="nucleotide sequence ID" value="NZ_BJXK01000023.1"/>
</dbReference>
<dbReference type="InterPro" id="IPR014036">
    <property type="entry name" value="DeoR-like_C"/>
</dbReference>
<dbReference type="Proteomes" id="UP000321113">
    <property type="component" value="Unassembled WGS sequence"/>
</dbReference>
<dbReference type="SMART" id="SM00420">
    <property type="entry name" value="HTH_DEOR"/>
    <property type="match status" value="1"/>
</dbReference>
<dbReference type="OrthoDB" id="5685843at2"/>
<evidence type="ECO:0000313" key="5">
    <source>
        <dbReference type="EMBL" id="GEM81421.1"/>
    </source>
</evidence>
<evidence type="ECO:0000256" key="3">
    <source>
        <dbReference type="ARBA" id="ARBA00023163"/>
    </source>
</evidence>
<dbReference type="PRINTS" id="PR00037">
    <property type="entry name" value="HTHLACR"/>
</dbReference>
<organism evidence="5 6">
    <name type="scientific">Vibrio superstes NBRC 103154</name>
    <dbReference type="NCBI Taxonomy" id="1219062"/>
    <lineage>
        <taxon>Bacteria</taxon>
        <taxon>Pseudomonadati</taxon>
        <taxon>Pseudomonadota</taxon>
        <taxon>Gammaproteobacteria</taxon>
        <taxon>Vibrionales</taxon>
        <taxon>Vibrionaceae</taxon>
        <taxon>Vibrio</taxon>
    </lineage>
</organism>
<sequence>MLKLERHKHIVSLLGQHGALLVNQIAEILSVSRETVRRDLTELAKKGEVVRSHGGALLAEGNATNASAYSEHASHGVPMLPDLEQQDSFHYRTTIDVERKSKLARKALPLIKPGDKILLDCSTTNWFLARQLPDIDLTVVSQSTAIIQMLMSRKAMRLIGLGGDYSSIDEAFFGDLAIKSLEDMDIDTFFFSCQGFDKDRGIFTGSRAQATLLRHMFLVAKQVVMIVDASKQGQLGKAHVCGFGELDILITEKFEDPLLAKEMIWHNVQTIYA</sequence>
<evidence type="ECO:0000313" key="6">
    <source>
        <dbReference type="Proteomes" id="UP000321113"/>
    </source>
</evidence>
<dbReference type="InterPro" id="IPR050313">
    <property type="entry name" value="Carb_Metab_HTH_regulators"/>
</dbReference>